<dbReference type="RefSeq" id="WP_126232126.1">
    <property type="nucleotide sequence ID" value="NZ_PQZD01000003.1"/>
</dbReference>
<comment type="caution">
    <text evidence="2">The sequence shown here is derived from an EMBL/GenBank/DDBJ whole genome shotgun (WGS) entry which is preliminary data.</text>
</comment>
<proteinExistence type="predicted"/>
<reference evidence="1" key="1">
    <citation type="submission" date="2018-01" db="EMBL/GenBank/DDBJ databases">
        <authorList>
            <person name="Kovanen S."/>
            <person name="Nieminen T."/>
            <person name="Pohja-Mykra M."/>
            <person name="Raunio-Saarnisto M."/>
            <person name="Sauvala M."/>
            <person name="Fredriksson-Ahomaa M."/>
            <person name="Hanninen M.-L."/>
            <person name="Kivisto R."/>
        </authorList>
    </citation>
    <scope>NUCLEOTIDE SEQUENCE</scope>
    <source>
        <strain evidence="1">SO-26</strain>
    </source>
</reference>
<dbReference type="Proteomes" id="UP000288507">
    <property type="component" value="Unassembled WGS sequence"/>
</dbReference>
<sequence>MIKAYEIEADWTEVEVLTPGGYNIILSDPEDEVSASESKDGTPSVKVANYMRLNVGSPNTKLYFKSGKKTSIILSDSFFFSNASGGGGGSGSGQLFTNLDPTPVTVGGVTQGTNFQGVSYVDMMTMIFYPYQKPTFTQFSTPKTNFVLGESTGTSIQFTWNTNNQKNIKAGSVNISVDGKTVGSSLAVQGTQSFNISELKLTSQGSKRFTIAMKDIKDSNITRTLDLTWLNAIFYGCNSSETIDEVGIKAMTRLNANSLGRNYQYPTGGYKYIAYPATWPDIASSKDPSTNFDVPLTKLVNVNVTNEHGVSQDYKVYRSHNLLNGSITITIK</sequence>
<evidence type="ECO:0000313" key="3">
    <source>
        <dbReference type="Proteomes" id="UP000288507"/>
    </source>
</evidence>
<organism evidence="2 3">
    <name type="scientific">Campylobacter jejuni</name>
    <dbReference type="NCBI Taxonomy" id="197"/>
    <lineage>
        <taxon>Bacteria</taxon>
        <taxon>Pseudomonadati</taxon>
        <taxon>Campylobacterota</taxon>
        <taxon>Epsilonproteobacteria</taxon>
        <taxon>Campylobacterales</taxon>
        <taxon>Campylobacteraceae</taxon>
        <taxon>Campylobacter</taxon>
    </lineage>
</organism>
<dbReference type="AlphaFoldDB" id="A0A430VBG3"/>
<accession>A0A430VBG3</accession>
<dbReference type="EMBL" id="PRBV01000005">
    <property type="protein sequence ID" value="RTJ79567.1"/>
    <property type="molecule type" value="Genomic_DNA"/>
</dbReference>
<reference evidence="2 3" key="2">
    <citation type="journal article" date="2019" name="Appl. Environ. Microbiol.">
        <title>Population genetics and characterization of Campylobacter jejuni isolates in western jackdaws and game birds in Finland.</title>
        <authorList>
            <person name="Kovanen S."/>
            <person name="Rossi M."/>
            <person name="Pohja-Mykra M."/>
            <person name="Nieminen T."/>
            <person name="Raunio-Saarnisto M."/>
            <person name="Sauvala M."/>
            <person name="Fredriksson-Ahomaa M."/>
            <person name="Hanninen M.L."/>
            <person name="Kivisto R."/>
        </authorList>
    </citation>
    <scope>NUCLEOTIDE SEQUENCE [LARGE SCALE GENOMIC DNA]</scope>
    <source>
        <strain evidence="2 3">CB313</strain>
        <strain evidence="1">SO-26</strain>
    </source>
</reference>
<name>A0A430VBG3_CAMJU</name>
<dbReference type="Proteomes" id="UP000287197">
    <property type="component" value="Unassembled WGS sequence"/>
</dbReference>
<evidence type="ECO:0000313" key="2">
    <source>
        <dbReference type="EMBL" id="RTJ79567.1"/>
    </source>
</evidence>
<dbReference type="EMBL" id="PQZD01000003">
    <property type="protein sequence ID" value="RTI48460.1"/>
    <property type="molecule type" value="Genomic_DNA"/>
</dbReference>
<protein>
    <submittedName>
        <fullName evidence="2">Uncharacterized protein</fullName>
    </submittedName>
</protein>
<evidence type="ECO:0000313" key="1">
    <source>
        <dbReference type="EMBL" id="RTI48460.1"/>
    </source>
</evidence>
<gene>
    <name evidence="2" type="ORF">C3H57_04150</name>
    <name evidence="1" type="ORF">C3I27_03340</name>
</gene>